<feature type="compositionally biased region" description="Basic residues" evidence="2">
    <location>
        <begin position="582"/>
        <end position="593"/>
    </location>
</feature>
<dbReference type="CDD" id="cd22677">
    <property type="entry name" value="FHA_Kanadaptin"/>
    <property type="match status" value="1"/>
</dbReference>
<dbReference type="AlphaFoldDB" id="A0AAD9V4G8"/>
<name>A0AAD9V4G8_ACRCE</name>
<keyword evidence="5" id="KW-1185">Reference proteome</keyword>
<dbReference type="SMART" id="SM00240">
    <property type="entry name" value="FHA"/>
    <property type="match status" value="1"/>
</dbReference>
<dbReference type="PROSITE" id="PS50006">
    <property type="entry name" value="FHA_DOMAIN"/>
    <property type="match status" value="1"/>
</dbReference>
<dbReference type="SUPFAM" id="SSF49879">
    <property type="entry name" value="SMAD/FHA domain"/>
    <property type="match status" value="1"/>
</dbReference>
<accession>A0AAD9V4G8</accession>
<dbReference type="CDD" id="cd19856">
    <property type="entry name" value="DSRM_Kanadaptin"/>
    <property type="match status" value="1"/>
</dbReference>
<reference evidence="4" key="1">
    <citation type="journal article" date="2023" name="G3 (Bethesda)">
        <title>Whole genome assembly and annotation of the endangered Caribbean coral Acropora cervicornis.</title>
        <authorList>
            <person name="Selwyn J.D."/>
            <person name="Vollmer S.V."/>
        </authorList>
    </citation>
    <scope>NUCLEOTIDE SEQUENCE</scope>
    <source>
        <strain evidence="4">K2</strain>
    </source>
</reference>
<gene>
    <name evidence="4" type="ORF">P5673_016044</name>
</gene>
<keyword evidence="1" id="KW-0175">Coiled coil</keyword>
<feature type="compositionally biased region" description="Basic and acidic residues" evidence="2">
    <location>
        <begin position="498"/>
        <end position="511"/>
    </location>
</feature>
<feature type="compositionally biased region" description="Polar residues" evidence="2">
    <location>
        <begin position="467"/>
        <end position="480"/>
    </location>
</feature>
<feature type="region of interest" description="Disordered" evidence="2">
    <location>
        <begin position="335"/>
        <end position="357"/>
    </location>
</feature>
<feature type="compositionally biased region" description="Basic and acidic residues" evidence="2">
    <location>
        <begin position="606"/>
        <end position="618"/>
    </location>
</feature>
<feature type="compositionally biased region" description="Basic and acidic residues" evidence="2">
    <location>
        <begin position="1"/>
        <end position="12"/>
    </location>
</feature>
<evidence type="ECO:0000313" key="4">
    <source>
        <dbReference type="EMBL" id="KAK2560929.1"/>
    </source>
</evidence>
<sequence>MADAENSSKENSENNVDNSFMLPPSLPINPSEKSKKRSTGIKEKPTSSQKKETIPELPYKVPSWSGIPDDLYSVEVLKNGCIISNIDLTSKPFYVFGRLPSCDISLEHPSVSRYHAVIQYKQSDSSNSERGFYIYDLGSTHGTTVNKSPLEPKRYYRLRGPEEPQEAESDQYTKDQTTSKSAEVGQVMTEEEYEEWRKEREGGKPDEQDAGIDWGMGEDAVEEPAYPADFGDVEKESEQHHFKDPKKTLRGFFEREGLELELPIDGPSGEPLYAEAAVAGRKKEAVLECAQEACRMLDAAGLLRQSSHESRKHKEKNWEENDFYDSDEDSFLDRTGSVEKKRNQRMKRAGKDKPNTETYETLTSKLEALEKEIQGYESKLQKDAAGDKGGNLEGVDSLDHFMVSLGTSIDKATKTKFRRVIVELKKERERLLKLLNIAKPTNLPPCAQSVSSELAAKNEKETHTDSVSEGSNLTSITTVDKNTDLRHPSAAGDLEATEESREANPSERREFAVPALPPFSTRTNKKEDKAPETLVKDKERAVICDDKTLLQKDSENQQGRKRPGSDDAEKEQNDKTEEKIMRSPKKKKPKRSFHVPSQWEAVRQTGDGKTHLNEKFGY</sequence>
<feature type="compositionally biased region" description="Basic and acidic residues" evidence="2">
    <location>
        <begin position="563"/>
        <end position="581"/>
    </location>
</feature>
<feature type="domain" description="FHA" evidence="3">
    <location>
        <begin position="94"/>
        <end position="150"/>
    </location>
</feature>
<feature type="compositionally biased region" description="Basic and acidic residues" evidence="2">
    <location>
        <begin position="456"/>
        <end position="466"/>
    </location>
</feature>
<feature type="region of interest" description="Disordered" evidence="2">
    <location>
        <begin position="1"/>
        <end position="54"/>
    </location>
</feature>
<feature type="compositionally biased region" description="Basic and acidic residues" evidence="2">
    <location>
        <begin position="524"/>
        <end position="555"/>
    </location>
</feature>
<dbReference type="Proteomes" id="UP001249851">
    <property type="component" value="Unassembled WGS sequence"/>
</dbReference>
<feature type="region of interest" description="Disordered" evidence="2">
    <location>
        <begin position="442"/>
        <end position="618"/>
    </location>
</feature>
<reference evidence="4" key="2">
    <citation type="journal article" date="2023" name="Science">
        <title>Genomic signatures of disease resistance in endangered staghorn corals.</title>
        <authorList>
            <person name="Vollmer S.V."/>
            <person name="Selwyn J.D."/>
            <person name="Despard B.A."/>
            <person name="Roesel C.L."/>
        </authorList>
    </citation>
    <scope>NUCLEOTIDE SEQUENCE</scope>
    <source>
        <strain evidence="4">K2</strain>
    </source>
</reference>
<feature type="coiled-coil region" evidence="1">
    <location>
        <begin position="359"/>
        <end position="386"/>
    </location>
</feature>
<proteinExistence type="predicted"/>
<feature type="region of interest" description="Disordered" evidence="2">
    <location>
        <begin position="161"/>
        <end position="190"/>
    </location>
</feature>
<comment type="caution">
    <text evidence="4">The sequence shown here is derived from an EMBL/GenBank/DDBJ whole genome shotgun (WGS) entry which is preliminary data.</text>
</comment>
<dbReference type="InterPro" id="IPR000253">
    <property type="entry name" value="FHA_dom"/>
</dbReference>
<organism evidence="4 5">
    <name type="scientific">Acropora cervicornis</name>
    <name type="common">Staghorn coral</name>
    <dbReference type="NCBI Taxonomy" id="6130"/>
    <lineage>
        <taxon>Eukaryota</taxon>
        <taxon>Metazoa</taxon>
        <taxon>Cnidaria</taxon>
        <taxon>Anthozoa</taxon>
        <taxon>Hexacorallia</taxon>
        <taxon>Scleractinia</taxon>
        <taxon>Astrocoeniina</taxon>
        <taxon>Acroporidae</taxon>
        <taxon>Acropora</taxon>
    </lineage>
</organism>
<dbReference type="InterPro" id="IPR008984">
    <property type="entry name" value="SMAD_FHA_dom_sf"/>
</dbReference>
<dbReference type="Gene3D" id="2.60.200.20">
    <property type="match status" value="1"/>
</dbReference>
<dbReference type="InterPro" id="IPR050923">
    <property type="entry name" value="Cell_Proc_Reg/RNA_Proc"/>
</dbReference>
<evidence type="ECO:0000313" key="5">
    <source>
        <dbReference type="Proteomes" id="UP001249851"/>
    </source>
</evidence>
<evidence type="ECO:0000259" key="3">
    <source>
        <dbReference type="PROSITE" id="PS50006"/>
    </source>
</evidence>
<dbReference type="EMBL" id="JARQWQ010000034">
    <property type="protein sequence ID" value="KAK2560929.1"/>
    <property type="molecule type" value="Genomic_DNA"/>
</dbReference>
<dbReference type="Pfam" id="PF00498">
    <property type="entry name" value="FHA"/>
    <property type="match status" value="1"/>
</dbReference>
<protein>
    <submittedName>
        <fullName evidence="4">Kanadaptin</fullName>
    </submittedName>
</protein>
<evidence type="ECO:0000256" key="1">
    <source>
        <dbReference type="SAM" id="Coils"/>
    </source>
</evidence>
<dbReference type="PANTHER" id="PTHR23308">
    <property type="entry name" value="NUCLEAR INHIBITOR OF PROTEIN PHOSPHATASE-1"/>
    <property type="match status" value="1"/>
</dbReference>
<evidence type="ECO:0000256" key="2">
    <source>
        <dbReference type="SAM" id="MobiDB-lite"/>
    </source>
</evidence>
<feature type="compositionally biased region" description="Basic and acidic residues" evidence="2">
    <location>
        <begin position="40"/>
        <end position="54"/>
    </location>
</feature>